<dbReference type="Proteomes" id="UP000789342">
    <property type="component" value="Unassembled WGS sequence"/>
</dbReference>
<evidence type="ECO:0000313" key="3">
    <source>
        <dbReference type="EMBL" id="CAG8523252.1"/>
    </source>
</evidence>
<evidence type="ECO:0000313" key="4">
    <source>
        <dbReference type="Proteomes" id="UP000789342"/>
    </source>
</evidence>
<dbReference type="EMBL" id="CAJVPV010002305">
    <property type="protein sequence ID" value="CAG8523252.1"/>
    <property type="molecule type" value="Genomic_DNA"/>
</dbReference>
<dbReference type="InterPro" id="IPR000719">
    <property type="entry name" value="Prot_kinase_dom"/>
</dbReference>
<feature type="region of interest" description="Disordered" evidence="1">
    <location>
        <begin position="432"/>
        <end position="495"/>
    </location>
</feature>
<dbReference type="PROSITE" id="PS50011">
    <property type="entry name" value="PROTEIN_KINASE_DOM"/>
    <property type="match status" value="1"/>
</dbReference>
<evidence type="ECO:0000256" key="1">
    <source>
        <dbReference type="SAM" id="MobiDB-lite"/>
    </source>
</evidence>
<proteinExistence type="predicted"/>
<name>A0A9N9FBV5_9GLOM</name>
<sequence>MPGIFRRIFVKIFLRKRTQKNDGTNERSVVGIITTSDDTKIENLEDDNNNYNQNYNQIDDSMLRPISVNNNPADRLSSSTRRDWRSGYKPIDEFLQEMRLEYPHPTQHLNWVPFEEFVNYKTVAKGGFSTIYEATWTTSGQIVALKCLSDSQDISTEYLNELKRNWILLLQPQFLRCFGITQQPTTGEFMMVIQYAPFGDLRSHLQNNQTLSWKDKVRILKQIARGIGEMHKRDLVHGDLHSGNVMNLDNTHFVIADVGLCGPANKSTEKSGIYGVIPYLAPEVLKGQEHSKKSDVYSFAIIMWEICSGVKPYMNVAHDINLVNDILNGRRPPIPVGTPSFYSELMTSCWDADPIKRPDFVEISNTIYRWLVNDSLESSLRKNSMKSTIKNLSNKKTQHPDAVYHSRLLDFPEIKETRRRQYLSLNIPLSGQETVNESQTSVDESDQTQISTETSPNQSPSSPHSTNSFNRSQFRNSYNYPPTSRDNANYTPNSKEVYKFAPPKDAYSFLSHPPPIPANQNERTLSNSRVPNNVLSIFIPDDDIQTLQSFWATEGRNMSRKSLSNLI</sequence>
<dbReference type="OrthoDB" id="6718656at2759"/>
<dbReference type="InterPro" id="IPR051681">
    <property type="entry name" value="Ser/Thr_Kinases-Pseudokinases"/>
</dbReference>
<dbReference type="InterPro" id="IPR001245">
    <property type="entry name" value="Ser-Thr/Tyr_kinase_cat_dom"/>
</dbReference>
<comment type="caution">
    <text evidence="3">The sequence shown here is derived from an EMBL/GenBank/DDBJ whole genome shotgun (WGS) entry which is preliminary data.</text>
</comment>
<accession>A0A9N9FBV5</accession>
<dbReference type="PANTHER" id="PTHR44329">
    <property type="entry name" value="SERINE/THREONINE-PROTEIN KINASE TNNI3K-RELATED"/>
    <property type="match status" value="1"/>
</dbReference>
<dbReference type="PRINTS" id="PR00109">
    <property type="entry name" value="TYRKINASE"/>
</dbReference>
<gene>
    <name evidence="3" type="ORF">AMORRO_LOCUS4311</name>
</gene>
<dbReference type="Gene3D" id="1.10.510.10">
    <property type="entry name" value="Transferase(Phosphotransferase) domain 1"/>
    <property type="match status" value="1"/>
</dbReference>
<dbReference type="AlphaFoldDB" id="A0A9N9FBV5"/>
<reference evidence="3" key="1">
    <citation type="submission" date="2021-06" db="EMBL/GenBank/DDBJ databases">
        <authorList>
            <person name="Kallberg Y."/>
            <person name="Tangrot J."/>
            <person name="Rosling A."/>
        </authorList>
    </citation>
    <scope>NUCLEOTIDE SEQUENCE</scope>
    <source>
        <strain evidence="3">CL551</strain>
    </source>
</reference>
<feature type="domain" description="Protein kinase" evidence="2">
    <location>
        <begin position="117"/>
        <end position="371"/>
    </location>
</feature>
<feature type="compositionally biased region" description="Polar residues" evidence="1">
    <location>
        <begin position="432"/>
        <end position="494"/>
    </location>
</feature>
<dbReference type="GO" id="GO:0005524">
    <property type="term" value="F:ATP binding"/>
    <property type="evidence" value="ECO:0007669"/>
    <property type="project" value="InterPro"/>
</dbReference>
<keyword evidence="4" id="KW-1185">Reference proteome</keyword>
<protein>
    <submittedName>
        <fullName evidence="3">13356_t:CDS:1</fullName>
    </submittedName>
</protein>
<dbReference type="GO" id="GO:0004674">
    <property type="term" value="F:protein serine/threonine kinase activity"/>
    <property type="evidence" value="ECO:0007669"/>
    <property type="project" value="TreeGrafter"/>
</dbReference>
<dbReference type="InterPro" id="IPR011009">
    <property type="entry name" value="Kinase-like_dom_sf"/>
</dbReference>
<evidence type="ECO:0000259" key="2">
    <source>
        <dbReference type="PROSITE" id="PS50011"/>
    </source>
</evidence>
<dbReference type="Pfam" id="PF07714">
    <property type="entry name" value="PK_Tyr_Ser-Thr"/>
    <property type="match status" value="1"/>
</dbReference>
<organism evidence="3 4">
    <name type="scientific">Acaulospora morrowiae</name>
    <dbReference type="NCBI Taxonomy" id="94023"/>
    <lineage>
        <taxon>Eukaryota</taxon>
        <taxon>Fungi</taxon>
        <taxon>Fungi incertae sedis</taxon>
        <taxon>Mucoromycota</taxon>
        <taxon>Glomeromycotina</taxon>
        <taxon>Glomeromycetes</taxon>
        <taxon>Diversisporales</taxon>
        <taxon>Acaulosporaceae</taxon>
        <taxon>Acaulospora</taxon>
    </lineage>
</organism>
<dbReference type="SUPFAM" id="SSF56112">
    <property type="entry name" value="Protein kinase-like (PK-like)"/>
    <property type="match status" value="1"/>
</dbReference>